<proteinExistence type="predicted"/>
<feature type="region of interest" description="Disordered" evidence="1">
    <location>
        <begin position="181"/>
        <end position="202"/>
    </location>
</feature>
<protein>
    <submittedName>
        <fullName evidence="2">Uncharacterized protein</fullName>
    </submittedName>
</protein>
<sequence>MPYDYTCTDSNLVIIRYWGPLTANQPSSKRQRESHGPFHVTAVVYGRGENGLISNQLAEKLRDANHKQATKVPPVVWISWTLDGPNQSLKTSQVHIVLGLEKDLILGDSINNLYQSIHSSLSEGSLSCQLNTREDFEKHGILTANKRSENKLKHLMSLYRPKTQLDNMNPGISGLEAEEIERPLEASSESSPSSTLDSISNTGSDADNYIMDFSNSTHNVSFPQFSYSEASGQTCGAYYNVAAHLSYTHSKPGLKDRADDCGWESPLESTSCTSQVDSPISNWSFVENEPGEMEDQEVIRQCQQSDFETHPGHRFWIWDRQRQLWRLRGRSGLDERDRFTELFFQ</sequence>
<dbReference type="Proteomes" id="UP000037904">
    <property type="component" value="Unassembled WGS sequence"/>
</dbReference>
<dbReference type="OrthoDB" id="5041041at2759"/>
<dbReference type="AlphaFoldDB" id="A0A0N1J349"/>
<evidence type="ECO:0000313" key="3">
    <source>
        <dbReference type="Proteomes" id="UP000037904"/>
    </source>
</evidence>
<organism evidence="2 3">
    <name type="scientific">Fusarium langsethiae</name>
    <dbReference type="NCBI Taxonomy" id="179993"/>
    <lineage>
        <taxon>Eukaryota</taxon>
        <taxon>Fungi</taxon>
        <taxon>Dikarya</taxon>
        <taxon>Ascomycota</taxon>
        <taxon>Pezizomycotina</taxon>
        <taxon>Sordariomycetes</taxon>
        <taxon>Hypocreomycetidae</taxon>
        <taxon>Hypocreales</taxon>
        <taxon>Nectriaceae</taxon>
        <taxon>Fusarium</taxon>
    </lineage>
</organism>
<accession>A0A0N1J349</accession>
<dbReference type="EMBL" id="JXCE01000006">
    <property type="protein sequence ID" value="KPA46255.1"/>
    <property type="molecule type" value="Genomic_DNA"/>
</dbReference>
<comment type="caution">
    <text evidence="2">The sequence shown here is derived from an EMBL/GenBank/DDBJ whole genome shotgun (WGS) entry which is preliminary data.</text>
</comment>
<keyword evidence="3" id="KW-1185">Reference proteome</keyword>
<evidence type="ECO:0000256" key="1">
    <source>
        <dbReference type="SAM" id="MobiDB-lite"/>
    </source>
</evidence>
<gene>
    <name evidence="2" type="ORF">FLAG1_00873</name>
</gene>
<evidence type="ECO:0000313" key="2">
    <source>
        <dbReference type="EMBL" id="KPA46255.1"/>
    </source>
</evidence>
<name>A0A0N1J349_FUSLA</name>
<reference evidence="2 3" key="1">
    <citation type="submission" date="2015-04" db="EMBL/GenBank/DDBJ databases">
        <title>The draft genome sequence of Fusarium langsethiae, a T-2/HT-2 mycotoxin producer.</title>
        <authorList>
            <person name="Lysoe E."/>
            <person name="Divon H.H."/>
            <person name="Terzi V."/>
            <person name="Orru L."/>
            <person name="Lamontanara A."/>
            <person name="Kolseth A.-K."/>
            <person name="Frandsen R.J."/>
            <person name="Nielsen K."/>
            <person name="Thrane U."/>
        </authorList>
    </citation>
    <scope>NUCLEOTIDE SEQUENCE [LARGE SCALE GENOMIC DNA]</scope>
    <source>
        <strain evidence="2 3">Fl201059</strain>
    </source>
</reference>
<feature type="compositionally biased region" description="Low complexity" evidence="1">
    <location>
        <begin position="187"/>
        <end position="200"/>
    </location>
</feature>